<evidence type="ECO:0000313" key="2">
    <source>
        <dbReference type="EMBL" id="SDN12068.1"/>
    </source>
</evidence>
<dbReference type="RefSeq" id="WP_089734697.1">
    <property type="nucleotide sequence ID" value="NZ_FNIA01000016.1"/>
</dbReference>
<protein>
    <submittedName>
        <fullName evidence="2">Uncharacterized protein</fullName>
    </submittedName>
</protein>
<feature type="transmembrane region" description="Helical" evidence="1">
    <location>
        <begin position="137"/>
        <end position="161"/>
    </location>
</feature>
<name>A0A1G9YSF4_9EURY</name>
<organism evidence="2 3">
    <name type="scientific">Haloarchaeobius iranensis</name>
    <dbReference type="NCBI Taxonomy" id="996166"/>
    <lineage>
        <taxon>Archaea</taxon>
        <taxon>Methanobacteriati</taxon>
        <taxon>Methanobacteriota</taxon>
        <taxon>Stenosarchaea group</taxon>
        <taxon>Halobacteria</taxon>
        <taxon>Halobacteriales</taxon>
        <taxon>Halorubellaceae</taxon>
        <taxon>Haloarchaeobius</taxon>
    </lineage>
</organism>
<evidence type="ECO:0000256" key="1">
    <source>
        <dbReference type="SAM" id="Phobius"/>
    </source>
</evidence>
<sequence length="201" mass="22255">MWRSRSGTWTAVARLVFANALTLVGVVLVGWDAGVVLFLYWVECAIVAVVSVAKIRHAGSVRGFVKTAFFLGGYAWCWWIYSKFVAFFSGIELTSLGLLSLAMLLLSAGSLAANHVVSYRQDFLESGEFRQATTNSLLVKLFLHLAPLNFAIIAGAVGIAFYGGAYWMIWTLVTLKTLLDILVHVWDHDWIPLSADERYTA</sequence>
<dbReference type="AlphaFoldDB" id="A0A1G9YSF4"/>
<accession>A0A1G9YSF4</accession>
<dbReference type="STRING" id="996166.SAMN05192554_1162"/>
<dbReference type="Proteomes" id="UP000199370">
    <property type="component" value="Unassembled WGS sequence"/>
</dbReference>
<keyword evidence="1" id="KW-1133">Transmembrane helix</keyword>
<feature type="transmembrane region" description="Helical" evidence="1">
    <location>
        <begin position="93"/>
        <end position="117"/>
    </location>
</feature>
<evidence type="ECO:0000313" key="3">
    <source>
        <dbReference type="Proteomes" id="UP000199370"/>
    </source>
</evidence>
<feature type="transmembrane region" description="Helical" evidence="1">
    <location>
        <begin position="37"/>
        <end position="56"/>
    </location>
</feature>
<gene>
    <name evidence="2" type="ORF">SAMN05192554_1162</name>
</gene>
<dbReference type="Pfam" id="PF20108">
    <property type="entry name" value="DUF6498"/>
    <property type="match status" value="1"/>
</dbReference>
<keyword evidence="1" id="KW-0812">Transmembrane</keyword>
<feature type="transmembrane region" description="Helical" evidence="1">
    <location>
        <begin position="12"/>
        <end position="31"/>
    </location>
</feature>
<keyword evidence="1" id="KW-0472">Membrane</keyword>
<feature type="transmembrane region" description="Helical" evidence="1">
    <location>
        <begin position="63"/>
        <end position="81"/>
    </location>
</feature>
<reference evidence="2 3" key="1">
    <citation type="submission" date="2016-10" db="EMBL/GenBank/DDBJ databases">
        <authorList>
            <person name="de Groot N.N."/>
        </authorList>
    </citation>
    <scope>NUCLEOTIDE SEQUENCE [LARGE SCALE GENOMIC DNA]</scope>
    <source>
        <strain evidence="3">EB21,IBRC-M 10013,KCTC 4048</strain>
    </source>
</reference>
<proteinExistence type="predicted"/>
<keyword evidence="3" id="KW-1185">Reference proteome</keyword>
<dbReference type="EMBL" id="FNIA01000016">
    <property type="protein sequence ID" value="SDN12068.1"/>
    <property type="molecule type" value="Genomic_DNA"/>
</dbReference>
<dbReference type="InterPro" id="IPR045466">
    <property type="entry name" value="DUF6498"/>
</dbReference>